<dbReference type="EMBL" id="NNAY01001688">
    <property type="protein sequence ID" value="OXU23223.1"/>
    <property type="molecule type" value="Genomic_DNA"/>
</dbReference>
<keyword evidence="2" id="KW-1185">Reference proteome</keyword>
<sequence>QVARYSATKTSLRSRRSRGACDTIYFYIGVWIFHDTDKNAYRHCSLFFLAY</sequence>
<dbReference type="AlphaFoldDB" id="A0A232EY19"/>
<evidence type="ECO:0000313" key="2">
    <source>
        <dbReference type="Proteomes" id="UP000215335"/>
    </source>
</evidence>
<reference evidence="1 2" key="1">
    <citation type="journal article" date="2017" name="Curr. Biol.">
        <title>The Evolution of Venom by Co-option of Single-Copy Genes.</title>
        <authorList>
            <person name="Martinson E.O."/>
            <person name="Mrinalini"/>
            <person name="Kelkar Y.D."/>
            <person name="Chang C.H."/>
            <person name="Werren J.H."/>
        </authorList>
    </citation>
    <scope>NUCLEOTIDE SEQUENCE [LARGE SCALE GENOMIC DNA]</scope>
    <source>
        <strain evidence="1 2">Alberta</strain>
        <tissue evidence="1">Whole body</tissue>
    </source>
</reference>
<organism evidence="1 2">
    <name type="scientific">Trichomalopsis sarcophagae</name>
    <dbReference type="NCBI Taxonomy" id="543379"/>
    <lineage>
        <taxon>Eukaryota</taxon>
        <taxon>Metazoa</taxon>
        <taxon>Ecdysozoa</taxon>
        <taxon>Arthropoda</taxon>
        <taxon>Hexapoda</taxon>
        <taxon>Insecta</taxon>
        <taxon>Pterygota</taxon>
        <taxon>Neoptera</taxon>
        <taxon>Endopterygota</taxon>
        <taxon>Hymenoptera</taxon>
        <taxon>Apocrita</taxon>
        <taxon>Proctotrupomorpha</taxon>
        <taxon>Chalcidoidea</taxon>
        <taxon>Pteromalidae</taxon>
        <taxon>Pteromalinae</taxon>
        <taxon>Trichomalopsis</taxon>
    </lineage>
</organism>
<name>A0A232EY19_9HYME</name>
<evidence type="ECO:0000313" key="1">
    <source>
        <dbReference type="EMBL" id="OXU23223.1"/>
    </source>
</evidence>
<dbReference type="Proteomes" id="UP000215335">
    <property type="component" value="Unassembled WGS sequence"/>
</dbReference>
<comment type="caution">
    <text evidence="1">The sequence shown here is derived from an EMBL/GenBank/DDBJ whole genome shotgun (WGS) entry which is preliminary data.</text>
</comment>
<protein>
    <submittedName>
        <fullName evidence="1">Uncharacterized protein</fullName>
    </submittedName>
</protein>
<feature type="non-terminal residue" evidence="1">
    <location>
        <position position="1"/>
    </location>
</feature>
<gene>
    <name evidence="1" type="ORF">TSAR_016599</name>
</gene>
<proteinExistence type="predicted"/>
<accession>A0A232EY19</accession>